<name>A0A4Z2GZA9_9TELE</name>
<sequence length="388" mass="43075">MHCIPTETPTTDSSCSTEPLYDNCLPFAQRGRAREREMESTAVCPAVTRPPEPCSSLPGRAPVVNEVPTVVGGGRGTGAWPDHSYCSWRGGLGRQDWDAEQGPCIINKVRGGRAGEWEGSWGSEDRAHLNQSEEHRSALSLYDNLPDAATPDSLPEADGMETRIQEHWQGQTCQAWAPEQIWGLMDSGGASEDKSTRIQEQNPDDDKKHGQDPELDSGASGFRQRDHLLLPTSPPQQHVTASSPQLAPAECSVLWPPAHDQHPGSPSWPPRAPPPVPLADPSASALRSLLTSFQQQIVRQREEYEARIISLEQRNEELQAEVLRLKANLTQQQHRYQAVQNKITQSERTRAAAELRNATLQKEMEQFFEPFGELNNEAKKTECIVKSF</sequence>
<reference evidence="3 4" key="1">
    <citation type="submission" date="2019-03" db="EMBL/GenBank/DDBJ databases">
        <title>First draft genome of Liparis tanakae, snailfish: a comprehensive survey of snailfish specific genes.</title>
        <authorList>
            <person name="Kim W."/>
            <person name="Song I."/>
            <person name="Jeong J.-H."/>
            <person name="Kim D."/>
            <person name="Kim S."/>
            <person name="Ryu S."/>
            <person name="Song J.Y."/>
            <person name="Lee S.K."/>
        </authorList>
    </citation>
    <scope>NUCLEOTIDE SEQUENCE [LARGE SCALE GENOMIC DNA]</scope>
    <source>
        <tissue evidence="3">Muscle</tissue>
    </source>
</reference>
<accession>A0A4Z2GZA9</accession>
<feature type="coiled-coil region" evidence="1">
    <location>
        <begin position="294"/>
        <end position="363"/>
    </location>
</feature>
<dbReference type="OrthoDB" id="8927606at2759"/>
<protein>
    <submittedName>
        <fullName evidence="3">Rho GTPase-activating protein 24</fullName>
    </submittedName>
</protein>
<gene>
    <name evidence="3" type="primary">ARHGAP24_0</name>
    <name evidence="3" type="ORF">EYF80_031326</name>
</gene>
<comment type="caution">
    <text evidence="3">The sequence shown here is derived from an EMBL/GenBank/DDBJ whole genome shotgun (WGS) entry which is preliminary data.</text>
</comment>
<feature type="compositionally biased region" description="Pro residues" evidence="2">
    <location>
        <begin position="266"/>
        <end position="278"/>
    </location>
</feature>
<evidence type="ECO:0000256" key="1">
    <source>
        <dbReference type="SAM" id="Coils"/>
    </source>
</evidence>
<dbReference type="AlphaFoldDB" id="A0A4Z2GZA9"/>
<keyword evidence="1" id="KW-0175">Coiled coil</keyword>
<feature type="compositionally biased region" description="Polar residues" evidence="2">
    <location>
        <begin position="235"/>
        <end position="245"/>
    </location>
</feature>
<evidence type="ECO:0000313" key="3">
    <source>
        <dbReference type="EMBL" id="TNN58435.1"/>
    </source>
</evidence>
<evidence type="ECO:0000256" key="2">
    <source>
        <dbReference type="SAM" id="MobiDB-lite"/>
    </source>
</evidence>
<dbReference type="EMBL" id="SRLO01000378">
    <property type="protein sequence ID" value="TNN58435.1"/>
    <property type="molecule type" value="Genomic_DNA"/>
</dbReference>
<evidence type="ECO:0000313" key="4">
    <source>
        <dbReference type="Proteomes" id="UP000314294"/>
    </source>
</evidence>
<feature type="region of interest" description="Disordered" evidence="2">
    <location>
        <begin position="185"/>
        <end position="281"/>
    </location>
</feature>
<keyword evidence="4" id="KW-1185">Reference proteome</keyword>
<organism evidence="3 4">
    <name type="scientific">Liparis tanakae</name>
    <name type="common">Tanaka's snailfish</name>
    <dbReference type="NCBI Taxonomy" id="230148"/>
    <lineage>
        <taxon>Eukaryota</taxon>
        <taxon>Metazoa</taxon>
        <taxon>Chordata</taxon>
        <taxon>Craniata</taxon>
        <taxon>Vertebrata</taxon>
        <taxon>Euteleostomi</taxon>
        <taxon>Actinopterygii</taxon>
        <taxon>Neopterygii</taxon>
        <taxon>Teleostei</taxon>
        <taxon>Neoteleostei</taxon>
        <taxon>Acanthomorphata</taxon>
        <taxon>Eupercaria</taxon>
        <taxon>Perciformes</taxon>
        <taxon>Cottioidei</taxon>
        <taxon>Cottales</taxon>
        <taxon>Liparidae</taxon>
        <taxon>Liparis</taxon>
    </lineage>
</organism>
<feature type="region of interest" description="Disordered" evidence="2">
    <location>
        <begin position="116"/>
        <end position="135"/>
    </location>
</feature>
<feature type="compositionally biased region" description="Basic and acidic residues" evidence="2">
    <location>
        <begin position="123"/>
        <end position="135"/>
    </location>
</feature>
<proteinExistence type="predicted"/>
<dbReference type="Proteomes" id="UP000314294">
    <property type="component" value="Unassembled WGS sequence"/>
</dbReference>